<evidence type="ECO:0000256" key="1">
    <source>
        <dbReference type="ARBA" id="ARBA00008522"/>
    </source>
</evidence>
<evidence type="ECO:0000256" key="2">
    <source>
        <dbReference type="HAMAP-Rule" id="MF_00489"/>
    </source>
</evidence>
<dbReference type="CDD" id="cd18720">
    <property type="entry name" value="PIN_YqxD-like"/>
    <property type="match status" value="1"/>
</dbReference>
<dbReference type="Proteomes" id="UP000004671">
    <property type="component" value="Chromosome"/>
</dbReference>
<evidence type="ECO:0000313" key="3">
    <source>
        <dbReference type="EMBL" id="APF16918.1"/>
    </source>
</evidence>
<proteinExistence type="inferred from homology"/>
<protein>
    <recommendedName>
        <fullName evidence="2">UPF0178 protein Cabys_167</fullName>
    </recommendedName>
</protein>
<accession>H1XTZ2</accession>
<name>H1XTZ2_CALAY</name>
<evidence type="ECO:0000313" key="6">
    <source>
        <dbReference type="Proteomes" id="UP000183868"/>
    </source>
</evidence>
<dbReference type="Proteomes" id="UP000183868">
    <property type="component" value="Chromosome"/>
</dbReference>
<dbReference type="eggNOG" id="COG1671">
    <property type="taxonomic scope" value="Bacteria"/>
</dbReference>
<dbReference type="InterPro" id="IPR003791">
    <property type="entry name" value="UPF0178"/>
</dbReference>
<dbReference type="KEGG" id="caby:Cabys_167"/>
<dbReference type="Pfam" id="PF02639">
    <property type="entry name" value="DUF188"/>
    <property type="match status" value="1"/>
</dbReference>
<evidence type="ECO:0000313" key="5">
    <source>
        <dbReference type="Proteomes" id="UP000004671"/>
    </source>
</evidence>
<dbReference type="OrthoDB" id="9798918at2"/>
<sequence length="150" mass="16864">MKIWVDADACPRPVKEIIYRAANRLKIKTIFVSNQPLKIPSSDFLSFKHVAGGLDVADGYIVEEMAEGDMVITADIPLAARVIEKQGFALNPRGQLYTKENIGYFLSIRNFMDDLRSSGLNGTGPPPLSQKDRQNFANQLDQFLQKHLQR</sequence>
<reference evidence="4 5" key="1">
    <citation type="submission" date="2011-09" db="EMBL/GenBank/DDBJ databases">
        <title>The permanent draft genome of Caldithrix abyssi DSM 13497.</title>
        <authorList>
            <consortium name="US DOE Joint Genome Institute (JGI-PGF)"/>
            <person name="Lucas S."/>
            <person name="Han J."/>
            <person name="Lapidus A."/>
            <person name="Bruce D."/>
            <person name="Goodwin L."/>
            <person name="Pitluck S."/>
            <person name="Peters L."/>
            <person name="Kyrpides N."/>
            <person name="Mavromatis K."/>
            <person name="Ivanova N."/>
            <person name="Mikhailova N."/>
            <person name="Chertkov O."/>
            <person name="Detter J.C."/>
            <person name="Tapia R."/>
            <person name="Han C."/>
            <person name="Land M."/>
            <person name="Hauser L."/>
            <person name="Markowitz V."/>
            <person name="Cheng J.-F."/>
            <person name="Hugenholtz P."/>
            <person name="Woyke T."/>
            <person name="Wu D."/>
            <person name="Spring S."/>
            <person name="Brambilla E."/>
            <person name="Klenk H.-P."/>
            <person name="Eisen J.A."/>
        </authorList>
    </citation>
    <scope>NUCLEOTIDE SEQUENCE [LARGE SCALE GENOMIC DNA]</scope>
    <source>
        <strain evidence="4 5">DSM 13497</strain>
    </source>
</reference>
<dbReference type="RefSeq" id="WP_006927414.1">
    <property type="nucleotide sequence ID" value="NZ_CM001402.1"/>
</dbReference>
<dbReference type="InParanoid" id="H1XTZ2"/>
<dbReference type="AlphaFoldDB" id="H1XTZ2"/>
<dbReference type="PANTHER" id="PTHR35146:SF1">
    <property type="entry name" value="UPF0178 PROTEIN YAII"/>
    <property type="match status" value="1"/>
</dbReference>
<dbReference type="NCBIfam" id="NF001095">
    <property type="entry name" value="PRK00124.1"/>
    <property type="match status" value="1"/>
</dbReference>
<dbReference type="EMBL" id="CM001402">
    <property type="protein sequence ID" value="EHO40435.1"/>
    <property type="molecule type" value="Genomic_DNA"/>
</dbReference>
<keyword evidence="5" id="KW-1185">Reference proteome</keyword>
<dbReference type="HAMAP" id="MF_00489">
    <property type="entry name" value="UPF0178"/>
    <property type="match status" value="1"/>
</dbReference>
<dbReference type="HOGENOM" id="CLU_106619_2_1_0"/>
<dbReference type="FunCoup" id="H1XTZ2">
    <property type="interactions" value="33"/>
</dbReference>
<comment type="similarity">
    <text evidence="1 2">Belongs to the UPF0178 family.</text>
</comment>
<organism evidence="4 5">
    <name type="scientific">Caldithrix abyssi DSM 13497</name>
    <dbReference type="NCBI Taxonomy" id="880073"/>
    <lineage>
        <taxon>Bacteria</taxon>
        <taxon>Pseudomonadati</taxon>
        <taxon>Calditrichota</taxon>
        <taxon>Calditrichia</taxon>
        <taxon>Calditrichales</taxon>
        <taxon>Calditrichaceae</taxon>
        <taxon>Caldithrix</taxon>
    </lineage>
</organism>
<dbReference type="EMBL" id="CP018099">
    <property type="protein sequence ID" value="APF16918.1"/>
    <property type="molecule type" value="Genomic_DNA"/>
</dbReference>
<evidence type="ECO:0000313" key="4">
    <source>
        <dbReference type="EMBL" id="EHO40435.1"/>
    </source>
</evidence>
<dbReference type="PANTHER" id="PTHR35146">
    <property type="entry name" value="UPF0178 PROTEIN YAII"/>
    <property type="match status" value="1"/>
</dbReference>
<dbReference type="PaxDb" id="880073-Calab_0797"/>
<gene>
    <name evidence="3" type="ORF">Cabys_167</name>
    <name evidence="4" type="ORF">Calab_0797</name>
</gene>
<reference evidence="3 6" key="2">
    <citation type="submission" date="2016-11" db="EMBL/GenBank/DDBJ databases">
        <title>Genomic analysis of Caldithrix abyssi and proposal of a novel bacterial phylum Caldithrichaeota.</title>
        <authorList>
            <person name="Kublanov I."/>
            <person name="Sigalova O."/>
            <person name="Gavrilov S."/>
            <person name="Lebedinsky A."/>
            <person name="Ivanova N."/>
            <person name="Daum C."/>
            <person name="Reddy T."/>
            <person name="Klenk H.P."/>
            <person name="Goker M."/>
            <person name="Reva O."/>
            <person name="Miroshnichenko M."/>
            <person name="Kyprides N."/>
            <person name="Woyke T."/>
            <person name="Gelfand M."/>
        </authorList>
    </citation>
    <scope>NUCLEOTIDE SEQUENCE [LARGE SCALE GENOMIC DNA]</scope>
    <source>
        <strain evidence="3 6">LF13</strain>
    </source>
</reference>